<feature type="compositionally biased region" description="Basic and acidic residues" evidence="10">
    <location>
        <begin position="122"/>
        <end position="135"/>
    </location>
</feature>
<dbReference type="GO" id="GO:0005634">
    <property type="term" value="C:nucleus"/>
    <property type="evidence" value="ECO:0007669"/>
    <property type="project" value="UniProtKB-SubCell"/>
</dbReference>
<evidence type="ECO:0000259" key="11">
    <source>
        <dbReference type="PROSITE" id="PS50102"/>
    </source>
</evidence>
<evidence type="ECO:0000256" key="8">
    <source>
        <dbReference type="PROSITE-ProRule" id="PRU00176"/>
    </source>
</evidence>
<evidence type="ECO:0000256" key="3">
    <source>
        <dbReference type="ARBA" id="ARBA00022723"/>
    </source>
</evidence>
<feature type="region of interest" description="Disordered" evidence="10">
    <location>
        <begin position="186"/>
        <end position="261"/>
    </location>
</feature>
<evidence type="ECO:0000259" key="12">
    <source>
        <dbReference type="PROSITE" id="PS50199"/>
    </source>
</evidence>
<dbReference type="SMR" id="A0A2G8JU86"/>
<dbReference type="InterPro" id="IPR012677">
    <property type="entry name" value="Nucleotide-bd_a/b_plait_sf"/>
</dbReference>
<dbReference type="InterPro" id="IPR035979">
    <property type="entry name" value="RBD_domain_sf"/>
</dbReference>
<dbReference type="Proteomes" id="UP000230750">
    <property type="component" value="Unassembled WGS sequence"/>
</dbReference>
<dbReference type="InterPro" id="IPR036443">
    <property type="entry name" value="Znf_RanBP2_sf"/>
</dbReference>
<keyword evidence="4 9" id="KW-0863">Zinc-finger</keyword>
<feature type="domain" description="RanBP2-type" evidence="12">
    <location>
        <begin position="153"/>
        <end position="188"/>
    </location>
</feature>
<dbReference type="GO" id="GO:0008270">
    <property type="term" value="F:zinc ion binding"/>
    <property type="evidence" value="ECO:0007669"/>
    <property type="project" value="UniProtKB-KW"/>
</dbReference>
<keyword evidence="5" id="KW-0862">Zinc</keyword>
<dbReference type="SMART" id="SM00360">
    <property type="entry name" value="RRM"/>
    <property type="match status" value="1"/>
</dbReference>
<feature type="region of interest" description="Disordered" evidence="10">
    <location>
        <begin position="108"/>
        <end position="158"/>
    </location>
</feature>
<evidence type="ECO:0000256" key="7">
    <source>
        <dbReference type="ARBA" id="ARBA00023242"/>
    </source>
</evidence>
<dbReference type="InterPro" id="IPR000504">
    <property type="entry name" value="RRM_dom"/>
</dbReference>
<organism evidence="13 14">
    <name type="scientific">Stichopus japonicus</name>
    <name type="common">Sea cucumber</name>
    <dbReference type="NCBI Taxonomy" id="307972"/>
    <lineage>
        <taxon>Eukaryota</taxon>
        <taxon>Metazoa</taxon>
        <taxon>Echinodermata</taxon>
        <taxon>Eleutherozoa</taxon>
        <taxon>Echinozoa</taxon>
        <taxon>Holothuroidea</taxon>
        <taxon>Aspidochirotacea</taxon>
        <taxon>Aspidochirotida</taxon>
        <taxon>Stichopodidae</taxon>
        <taxon>Apostichopus</taxon>
    </lineage>
</organism>
<keyword evidence="6 8" id="KW-0694">RNA-binding</keyword>
<sequence length="261" mass="27614">MGGDDRGGDQEKMVLEDTIFISDLPKSAGEQDLIKFFGAIGIIKIDKKRNGPKIWIYRTPNGESKGEATVTYDDPYTANSAIDWFNGKEFDKNIIKVQLATRNIPIGGFRGGRGSRGGGFRGGDRGRGGDRDGGRGGRGGMGRGGGGPGGPRREGDWECQNDTDKGPCGNVNFGWRQNCNRCQAPKPGGGDSGGMGMDRGRSGYSGRGGDRGGMRGGRGFYGGRGGDRGGGRGGFMGRGGRGGGPTRDMDRRNDRRGRHTK</sequence>
<dbReference type="SUPFAM" id="SSF90209">
    <property type="entry name" value="Ran binding protein zinc finger-like"/>
    <property type="match status" value="1"/>
</dbReference>
<evidence type="ECO:0000256" key="2">
    <source>
        <dbReference type="ARBA" id="ARBA00008448"/>
    </source>
</evidence>
<dbReference type="GO" id="GO:0003723">
    <property type="term" value="F:RNA binding"/>
    <property type="evidence" value="ECO:0007669"/>
    <property type="project" value="UniProtKB-UniRule"/>
</dbReference>
<evidence type="ECO:0008006" key="15">
    <source>
        <dbReference type="Google" id="ProtNLM"/>
    </source>
</evidence>
<dbReference type="SMART" id="SM00547">
    <property type="entry name" value="ZnF_RBZ"/>
    <property type="match status" value="1"/>
</dbReference>
<accession>A0A2G8JU86</accession>
<dbReference type="PROSITE" id="PS50199">
    <property type="entry name" value="ZF_RANBP2_2"/>
    <property type="match status" value="1"/>
</dbReference>
<dbReference type="InterPro" id="IPR034870">
    <property type="entry name" value="TET_fam"/>
</dbReference>
<feature type="compositionally biased region" description="Gly residues" evidence="10">
    <location>
        <begin position="231"/>
        <end position="245"/>
    </location>
</feature>
<dbReference type="OrthoDB" id="76445at2759"/>
<comment type="caution">
    <text evidence="13">The sequence shown here is derived from an EMBL/GenBank/DDBJ whole genome shotgun (WGS) entry which is preliminary data.</text>
</comment>
<dbReference type="Gene3D" id="3.30.70.330">
    <property type="match status" value="1"/>
</dbReference>
<dbReference type="Pfam" id="PF00076">
    <property type="entry name" value="RRM_1"/>
    <property type="match status" value="1"/>
</dbReference>
<feature type="compositionally biased region" description="Gly residues" evidence="10">
    <location>
        <begin position="214"/>
        <end position="224"/>
    </location>
</feature>
<feature type="domain" description="RRM" evidence="11">
    <location>
        <begin position="17"/>
        <end position="102"/>
    </location>
</feature>
<dbReference type="Gene3D" id="4.10.1060.10">
    <property type="entry name" value="Zinc finger, RanBP2-type"/>
    <property type="match status" value="1"/>
</dbReference>
<comment type="similarity">
    <text evidence="2">Belongs to the RRM TET family.</text>
</comment>
<dbReference type="GO" id="GO:0006355">
    <property type="term" value="P:regulation of DNA-templated transcription"/>
    <property type="evidence" value="ECO:0007669"/>
    <property type="project" value="InterPro"/>
</dbReference>
<dbReference type="PANTHER" id="PTHR23238">
    <property type="entry name" value="RNA BINDING PROTEIN"/>
    <property type="match status" value="1"/>
</dbReference>
<evidence type="ECO:0000256" key="5">
    <source>
        <dbReference type="ARBA" id="ARBA00022833"/>
    </source>
</evidence>
<dbReference type="CDD" id="cd12534">
    <property type="entry name" value="RRM_SARFH"/>
    <property type="match status" value="1"/>
</dbReference>
<dbReference type="STRING" id="307972.A0A2G8JU86"/>
<evidence type="ECO:0000256" key="10">
    <source>
        <dbReference type="SAM" id="MobiDB-lite"/>
    </source>
</evidence>
<keyword evidence="7" id="KW-0539">Nucleus</keyword>
<evidence type="ECO:0000313" key="14">
    <source>
        <dbReference type="Proteomes" id="UP000230750"/>
    </source>
</evidence>
<reference evidence="13 14" key="1">
    <citation type="journal article" date="2017" name="PLoS Biol.">
        <title>The sea cucumber genome provides insights into morphological evolution and visceral regeneration.</title>
        <authorList>
            <person name="Zhang X."/>
            <person name="Sun L."/>
            <person name="Yuan J."/>
            <person name="Sun Y."/>
            <person name="Gao Y."/>
            <person name="Zhang L."/>
            <person name="Li S."/>
            <person name="Dai H."/>
            <person name="Hamel J.F."/>
            <person name="Liu C."/>
            <person name="Yu Y."/>
            <person name="Liu S."/>
            <person name="Lin W."/>
            <person name="Guo K."/>
            <person name="Jin S."/>
            <person name="Xu P."/>
            <person name="Storey K.B."/>
            <person name="Huan P."/>
            <person name="Zhang T."/>
            <person name="Zhou Y."/>
            <person name="Zhang J."/>
            <person name="Lin C."/>
            <person name="Li X."/>
            <person name="Xing L."/>
            <person name="Huo D."/>
            <person name="Sun M."/>
            <person name="Wang L."/>
            <person name="Mercier A."/>
            <person name="Li F."/>
            <person name="Yang H."/>
            <person name="Xiang J."/>
        </authorList>
    </citation>
    <scope>NUCLEOTIDE SEQUENCE [LARGE SCALE GENOMIC DNA]</scope>
    <source>
        <strain evidence="13">Shaxun</strain>
        <tissue evidence="13">Muscle</tissue>
    </source>
</reference>
<dbReference type="PROSITE" id="PS50102">
    <property type="entry name" value="RRM"/>
    <property type="match status" value="1"/>
</dbReference>
<keyword evidence="14" id="KW-1185">Reference proteome</keyword>
<gene>
    <name evidence="13" type="ORF">BSL78_23880</name>
</gene>
<proteinExistence type="inferred from homology"/>
<evidence type="ECO:0000313" key="13">
    <source>
        <dbReference type="EMBL" id="PIK39280.1"/>
    </source>
</evidence>
<feature type="compositionally biased region" description="Gly residues" evidence="10">
    <location>
        <begin position="108"/>
        <end position="121"/>
    </location>
</feature>
<dbReference type="Pfam" id="PF00641">
    <property type="entry name" value="Zn_ribbon_RanBP"/>
    <property type="match status" value="1"/>
</dbReference>
<dbReference type="EMBL" id="MRZV01001255">
    <property type="protein sequence ID" value="PIK39280.1"/>
    <property type="molecule type" value="Genomic_DNA"/>
</dbReference>
<evidence type="ECO:0000256" key="1">
    <source>
        <dbReference type="ARBA" id="ARBA00004123"/>
    </source>
</evidence>
<protein>
    <recommendedName>
        <fullName evidence="15">RNA-binding protein cabeza</fullName>
    </recommendedName>
</protein>
<dbReference type="InterPro" id="IPR001876">
    <property type="entry name" value="Znf_RanBP2"/>
</dbReference>
<dbReference type="SUPFAM" id="SSF54928">
    <property type="entry name" value="RNA-binding domain, RBD"/>
    <property type="match status" value="1"/>
</dbReference>
<dbReference type="AlphaFoldDB" id="A0A2G8JU86"/>
<evidence type="ECO:0000256" key="9">
    <source>
        <dbReference type="PROSITE-ProRule" id="PRU00322"/>
    </source>
</evidence>
<evidence type="ECO:0000256" key="6">
    <source>
        <dbReference type="ARBA" id="ARBA00022884"/>
    </source>
</evidence>
<name>A0A2G8JU86_STIJA</name>
<feature type="compositionally biased region" description="Gly residues" evidence="10">
    <location>
        <begin position="187"/>
        <end position="207"/>
    </location>
</feature>
<evidence type="ECO:0000256" key="4">
    <source>
        <dbReference type="ARBA" id="ARBA00022771"/>
    </source>
</evidence>
<keyword evidence="3" id="KW-0479">Metal-binding</keyword>
<feature type="compositionally biased region" description="Gly residues" evidence="10">
    <location>
        <begin position="136"/>
        <end position="150"/>
    </location>
</feature>
<comment type="subcellular location">
    <subcellularLocation>
        <location evidence="1">Nucleus</location>
    </subcellularLocation>
</comment>